<keyword evidence="5 7" id="KW-0067">ATP-binding</keyword>
<evidence type="ECO:0000256" key="3">
    <source>
        <dbReference type="ARBA" id="ARBA00022741"/>
    </source>
</evidence>
<evidence type="ECO:0000256" key="4">
    <source>
        <dbReference type="ARBA" id="ARBA00022777"/>
    </source>
</evidence>
<evidence type="ECO:0000256" key="7">
    <source>
        <dbReference type="PIRNR" id="PIRNR000706"/>
    </source>
</evidence>
<keyword evidence="9" id="KW-0460">Magnesium</keyword>
<dbReference type="KEGG" id="dsc:ABOD76_12440"/>
<gene>
    <name evidence="11" type="ORF">ABOD76_12440</name>
</gene>
<dbReference type="GO" id="GO:0016773">
    <property type="term" value="F:phosphotransferase activity, alcohol group as acceptor"/>
    <property type="evidence" value="ECO:0007669"/>
    <property type="project" value="InterPro"/>
</dbReference>
<dbReference type="EMBL" id="CP158299">
    <property type="protein sequence ID" value="XBV87073.1"/>
    <property type="molecule type" value="Genomic_DNA"/>
</dbReference>
<organism evidence="11">
    <name type="scientific">Deinococcus sonorensis KR-87</name>
    <dbReference type="NCBI Taxonomy" id="694439"/>
    <lineage>
        <taxon>Bacteria</taxon>
        <taxon>Thermotogati</taxon>
        <taxon>Deinococcota</taxon>
        <taxon>Deinococci</taxon>
        <taxon>Deinococcales</taxon>
        <taxon>Deinococcaceae</taxon>
        <taxon>Deinococcus</taxon>
    </lineage>
</organism>
<dbReference type="RefSeq" id="WP_350245183.1">
    <property type="nucleotide sequence ID" value="NZ_CP158299.1"/>
</dbReference>
<sequence length="257" mass="29097">MDRLPELPDTLRRVVPAARWEPVTDGMSGAGVWRSQRYVLKVMPRRALQRPLQEEQARLRWLAGRVPVPQVVGYELTPDREFLAMTRLPGVPMHHPDALLHPERVATLLARALRELHALPVRDCPFTMTLAVMLRLARERVEAGLVDVTDFDPERQGRGAAWVLEELRRTRPPHEDLVVTHGDACLPNVLMAGEYVEGFVDVGRAGLADRHADLALAERSLRHNIGPEAAALFLDTYGRSFVDPARLTYYRLLDELF</sequence>
<evidence type="ECO:0000256" key="2">
    <source>
        <dbReference type="ARBA" id="ARBA00022679"/>
    </source>
</evidence>
<keyword evidence="2 7" id="KW-0808">Transferase</keyword>
<feature type="binding site" evidence="9">
    <location>
        <position position="201"/>
    </location>
    <ligand>
        <name>Mg(2+)</name>
        <dbReference type="ChEBI" id="CHEBI:18420"/>
    </ligand>
</feature>
<evidence type="ECO:0000256" key="1">
    <source>
        <dbReference type="ARBA" id="ARBA00006219"/>
    </source>
</evidence>
<feature type="domain" description="Aminoglycoside phosphotransferase" evidence="10">
    <location>
        <begin position="20"/>
        <end position="246"/>
    </location>
</feature>
<keyword evidence="6 7" id="KW-0046">Antibiotic resistance</keyword>
<dbReference type="CDD" id="cd05150">
    <property type="entry name" value="APH"/>
    <property type="match status" value="1"/>
</dbReference>
<dbReference type="InterPro" id="IPR051678">
    <property type="entry name" value="AGP_Transferase"/>
</dbReference>
<dbReference type="GO" id="GO:0016301">
    <property type="term" value="F:kinase activity"/>
    <property type="evidence" value="ECO:0007669"/>
    <property type="project" value="UniProtKB-KW"/>
</dbReference>
<accession>A0AAU7UE62</accession>
<dbReference type="InterPro" id="IPR011009">
    <property type="entry name" value="Kinase-like_dom_sf"/>
</dbReference>
<dbReference type="GO" id="GO:0005524">
    <property type="term" value="F:ATP binding"/>
    <property type="evidence" value="ECO:0007669"/>
    <property type="project" value="UniProtKB-KW"/>
</dbReference>
<dbReference type="InterPro" id="IPR024165">
    <property type="entry name" value="Kan/Strep_kinase"/>
</dbReference>
<name>A0AAU7UE62_9DEIO</name>
<protein>
    <submittedName>
        <fullName evidence="11">APH(3') family aminoglycoside O-phosphotransferase</fullName>
    </submittedName>
</protein>
<feature type="active site" description="Proton acceptor" evidence="8">
    <location>
        <position position="183"/>
    </location>
</feature>
<dbReference type="Pfam" id="PF01636">
    <property type="entry name" value="APH"/>
    <property type="match status" value="1"/>
</dbReference>
<keyword evidence="3 7" id="KW-0547">Nucleotide-binding</keyword>
<dbReference type="GO" id="GO:0046677">
    <property type="term" value="P:response to antibiotic"/>
    <property type="evidence" value="ECO:0007669"/>
    <property type="project" value="UniProtKB-KW"/>
</dbReference>
<dbReference type="Gene3D" id="3.30.200.20">
    <property type="entry name" value="Phosphorylase Kinase, domain 1"/>
    <property type="match status" value="1"/>
</dbReference>
<dbReference type="PIRSF" id="PIRSF000706">
    <property type="entry name" value="Kanamycin_kin"/>
    <property type="match status" value="1"/>
</dbReference>
<evidence type="ECO:0000259" key="10">
    <source>
        <dbReference type="Pfam" id="PF01636"/>
    </source>
</evidence>
<keyword evidence="4 7" id="KW-0418">Kinase</keyword>
<evidence type="ECO:0000256" key="9">
    <source>
        <dbReference type="PIRSR" id="PIRSR000706-2"/>
    </source>
</evidence>
<feature type="binding site" evidence="9">
    <location>
        <position position="188"/>
    </location>
    <ligand>
        <name>Mg(2+)</name>
        <dbReference type="ChEBI" id="CHEBI:18420"/>
    </ligand>
</feature>
<evidence type="ECO:0000256" key="8">
    <source>
        <dbReference type="PIRSR" id="PIRSR000706-1"/>
    </source>
</evidence>
<comment type="similarity">
    <text evidence="1 7">Belongs to the aminoglycoside phosphotransferase family.</text>
</comment>
<dbReference type="Gene3D" id="3.90.1200.10">
    <property type="match status" value="1"/>
</dbReference>
<dbReference type="SUPFAM" id="SSF56112">
    <property type="entry name" value="Protein kinase-like (PK-like)"/>
    <property type="match status" value="1"/>
</dbReference>
<proteinExistence type="inferred from homology"/>
<reference evidence="11" key="1">
    <citation type="submission" date="2024-06" db="EMBL/GenBank/DDBJ databases">
        <title>Draft Genome Sequence of Deinococcus sonorensis Type Strain KR-87, a Biofilm Producing Representative of the Genus Deinococcus.</title>
        <authorList>
            <person name="Boren L.S."/>
            <person name="Grosso R.A."/>
            <person name="Hugenberg-Cox A.N."/>
            <person name="Hill J.T.E."/>
            <person name="Albert C.M."/>
            <person name="Tuohy J.M."/>
        </authorList>
    </citation>
    <scope>NUCLEOTIDE SEQUENCE</scope>
    <source>
        <strain evidence="11">KR-87</strain>
    </source>
</reference>
<evidence type="ECO:0000313" key="11">
    <source>
        <dbReference type="EMBL" id="XBV87073.1"/>
    </source>
</evidence>
<dbReference type="PANTHER" id="PTHR21310:SF41">
    <property type="entry name" value="3'-PHOSPHOTRANSFERASE, PUTATIVE-RELATED"/>
    <property type="match status" value="1"/>
</dbReference>
<dbReference type="NCBIfam" id="NF033068">
    <property type="entry name" value="APH_3p"/>
    <property type="match status" value="1"/>
</dbReference>
<evidence type="ECO:0000256" key="6">
    <source>
        <dbReference type="ARBA" id="ARBA00023251"/>
    </source>
</evidence>
<keyword evidence="9" id="KW-0479">Metal-binding</keyword>
<dbReference type="InterPro" id="IPR002575">
    <property type="entry name" value="Aminoglycoside_PTrfase"/>
</dbReference>
<dbReference type="AlphaFoldDB" id="A0AAU7UE62"/>
<dbReference type="GO" id="GO:0046872">
    <property type="term" value="F:metal ion binding"/>
    <property type="evidence" value="ECO:0007669"/>
    <property type="project" value="UniProtKB-KW"/>
</dbReference>
<dbReference type="PANTHER" id="PTHR21310">
    <property type="entry name" value="AMINOGLYCOSIDE PHOSPHOTRANSFERASE-RELATED-RELATED"/>
    <property type="match status" value="1"/>
</dbReference>
<evidence type="ECO:0000256" key="5">
    <source>
        <dbReference type="ARBA" id="ARBA00022840"/>
    </source>
</evidence>